<proteinExistence type="predicted"/>
<evidence type="ECO:0000313" key="8">
    <source>
        <dbReference type="EMBL" id="MEX0380550.1"/>
    </source>
</evidence>
<sequence>MEKEIALETRQHFLKLSRWPMIFWSVMIYFLAYYLRTNSGHFDQISSVIFFALVFIQLVINFNSYQLIDLSKFFFIGLQVILIIISGILISPGETVLYMSMLPVIGIQILSLYNIKWQTLWLLLAPAQIIILVIQLMNYGLFLAFMTIEASVFLNTIIFLAWRAYHRHINTLVKTQHLLDELQLTYTEVQEISQQNERNRIGRDLHDTLMQGLAGVTMQLEGIKALLAKNNIERSIKEIDKTIDLSRDSLQEARSVVYDMRSKSTEDVNLYIRLEALGKVFYENYDLIVKFKISSEITLPQTMYDEVARIISEALSNIVKHAKTDVAIVKVTLDKTLDINIVDYGVGFNVDSGKKKYKHFGLHAIDERVKKLNGLLTINSHSGEGTEIHVQIPKKLRWQNDK</sequence>
<feature type="transmembrane region" description="Helical" evidence="6">
    <location>
        <begin position="143"/>
        <end position="162"/>
    </location>
</feature>
<reference evidence="8 9" key="1">
    <citation type="submission" date="2024-07" db="EMBL/GenBank/DDBJ databases">
        <authorList>
            <person name="Yun M."/>
        </authorList>
    </citation>
    <scope>NUCLEOTIDE SEQUENCE [LARGE SCALE GENOMIC DNA]</scope>
    <source>
        <strain evidence="8 9">MS01</strain>
    </source>
</reference>
<keyword evidence="6" id="KW-0472">Membrane</keyword>
<keyword evidence="6" id="KW-1133">Transmembrane helix</keyword>
<feature type="transmembrane region" description="Helical" evidence="6">
    <location>
        <begin position="120"/>
        <end position="137"/>
    </location>
</feature>
<dbReference type="Gene3D" id="3.30.565.10">
    <property type="entry name" value="Histidine kinase-like ATPase, C-terminal domain"/>
    <property type="match status" value="1"/>
</dbReference>
<keyword evidence="6" id="KW-0812">Transmembrane</keyword>
<dbReference type="GO" id="GO:0016301">
    <property type="term" value="F:kinase activity"/>
    <property type="evidence" value="ECO:0007669"/>
    <property type="project" value="UniProtKB-KW"/>
</dbReference>
<evidence type="ECO:0000256" key="4">
    <source>
        <dbReference type="ARBA" id="ARBA00022777"/>
    </source>
</evidence>
<dbReference type="Pfam" id="PF07730">
    <property type="entry name" value="HisKA_3"/>
    <property type="match status" value="1"/>
</dbReference>
<evidence type="ECO:0000256" key="5">
    <source>
        <dbReference type="ARBA" id="ARBA00023012"/>
    </source>
</evidence>
<dbReference type="CDD" id="cd16917">
    <property type="entry name" value="HATPase_UhpB-NarQ-NarX-like"/>
    <property type="match status" value="1"/>
</dbReference>
<dbReference type="Gene3D" id="1.20.5.1930">
    <property type="match status" value="1"/>
</dbReference>
<dbReference type="EC" id="2.7.13.3" evidence="2"/>
<feature type="domain" description="Histidine kinase" evidence="7">
    <location>
        <begin position="305"/>
        <end position="396"/>
    </location>
</feature>
<evidence type="ECO:0000256" key="3">
    <source>
        <dbReference type="ARBA" id="ARBA00022679"/>
    </source>
</evidence>
<comment type="catalytic activity">
    <reaction evidence="1">
        <text>ATP + protein L-histidine = ADP + protein N-phospho-L-histidine.</text>
        <dbReference type="EC" id="2.7.13.3"/>
    </reaction>
</comment>
<dbReference type="RefSeq" id="WP_367973950.1">
    <property type="nucleotide sequence ID" value="NZ_JBFPEQ010000001.1"/>
</dbReference>
<dbReference type="EMBL" id="JBFPER010000001">
    <property type="protein sequence ID" value="MEX0380550.1"/>
    <property type="molecule type" value="Genomic_DNA"/>
</dbReference>
<protein>
    <recommendedName>
        <fullName evidence="2">histidine kinase</fullName>
        <ecNumber evidence="2">2.7.13.3</ecNumber>
    </recommendedName>
</protein>
<keyword evidence="4 8" id="KW-0418">Kinase</keyword>
<feature type="transmembrane region" description="Helical" evidence="6">
    <location>
        <begin position="16"/>
        <end position="35"/>
    </location>
</feature>
<dbReference type="SMART" id="SM00387">
    <property type="entry name" value="HATPase_c"/>
    <property type="match status" value="1"/>
</dbReference>
<dbReference type="SUPFAM" id="SSF55874">
    <property type="entry name" value="ATPase domain of HSP90 chaperone/DNA topoisomerase II/histidine kinase"/>
    <property type="match status" value="1"/>
</dbReference>
<dbReference type="InterPro" id="IPR011712">
    <property type="entry name" value="Sig_transdc_His_kin_sub3_dim/P"/>
</dbReference>
<keyword evidence="9" id="KW-1185">Reference proteome</keyword>
<evidence type="ECO:0000256" key="2">
    <source>
        <dbReference type="ARBA" id="ARBA00012438"/>
    </source>
</evidence>
<dbReference type="Pfam" id="PF02518">
    <property type="entry name" value="HATPase_c"/>
    <property type="match status" value="1"/>
</dbReference>
<evidence type="ECO:0000256" key="6">
    <source>
        <dbReference type="SAM" id="Phobius"/>
    </source>
</evidence>
<feature type="transmembrane region" description="Helical" evidence="6">
    <location>
        <begin position="96"/>
        <end position="113"/>
    </location>
</feature>
<evidence type="ECO:0000259" key="7">
    <source>
        <dbReference type="PROSITE" id="PS50109"/>
    </source>
</evidence>
<dbReference type="PROSITE" id="PS50109">
    <property type="entry name" value="HIS_KIN"/>
    <property type="match status" value="1"/>
</dbReference>
<dbReference type="PANTHER" id="PTHR24421:SF55">
    <property type="entry name" value="SENSOR HISTIDINE KINASE YDFH"/>
    <property type="match status" value="1"/>
</dbReference>
<comment type="caution">
    <text evidence="8">The sequence shown here is derived from an EMBL/GenBank/DDBJ whole genome shotgun (WGS) entry which is preliminary data.</text>
</comment>
<evidence type="ECO:0000256" key="1">
    <source>
        <dbReference type="ARBA" id="ARBA00000085"/>
    </source>
</evidence>
<evidence type="ECO:0000313" key="9">
    <source>
        <dbReference type="Proteomes" id="UP001556617"/>
    </source>
</evidence>
<feature type="transmembrane region" description="Helical" evidence="6">
    <location>
        <begin position="73"/>
        <end position="90"/>
    </location>
</feature>
<gene>
    <name evidence="8" type="ORF">AB3K24_04210</name>
</gene>
<name>A0ABV3S3B4_9LACO</name>
<keyword evidence="5" id="KW-0902">Two-component regulatory system</keyword>
<dbReference type="PANTHER" id="PTHR24421">
    <property type="entry name" value="NITRATE/NITRITE SENSOR PROTEIN NARX-RELATED"/>
    <property type="match status" value="1"/>
</dbReference>
<dbReference type="Proteomes" id="UP001556617">
    <property type="component" value="Unassembled WGS sequence"/>
</dbReference>
<accession>A0ABV3S3B4</accession>
<feature type="transmembrane region" description="Helical" evidence="6">
    <location>
        <begin position="41"/>
        <end position="61"/>
    </location>
</feature>
<dbReference type="InterPro" id="IPR036890">
    <property type="entry name" value="HATPase_C_sf"/>
</dbReference>
<organism evidence="8 9">
    <name type="scientific">Leuconostoc aquikimchii</name>
    <dbReference type="NCBI Taxonomy" id="3236804"/>
    <lineage>
        <taxon>Bacteria</taxon>
        <taxon>Bacillati</taxon>
        <taxon>Bacillota</taxon>
        <taxon>Bacilli</taxon>
        <taxon>Lactobacillales</taxon>
        <taxon>Lactobacillaceae</taxon>
        <taxon>Leuconostoc</taxon>
    </lineage>
</organism>
<dbReference type="InterPro" id="IPR005467">
    <property type="entry name" value="His_kinase_dom"/>
</dbReference>
<keyword evidence="3" id="KW-0808">Transferase</keyword>
<dbReference type="InterPro" id="IPR050482">
    <property type="entry name" value="Sensor_HK_TwoCompSys"/>
</dbReference>
<dbReference type="InterPro" id="IPR003594">
    <property type="entry name" value="HATPase_dom"/>
</dbReference>